<feature type="compositionally biased region" description="Gly residues" evidence="1">
    <location>
        <begin position="50"/>
        <end position="65"/>
    </location>
</feature>
<reference evidence="4 5" key="1">
    <citation type="submission" date="2016-06" db="EMBL/GenBank/DDBJ databases">
        <title>Evolution of pathogenesis and genome organization in the Tremellales.</title>
        <authorList>
            <person name="Cuomo C."/>
            <person name="Litvintseva A."/>
            <person name="Heitman J."/>
            <person name="Chen Y."/>
            <person name="Sun S."/>
            <person name="Springer D."/>
            <person name="Dromer F."/>
            <person name="Young S."/>
            <person name="Zeng Q."/>
            <person name="Chapman S."/>
            <person name="Gujja S."/>
            <person name="Saif S."/>
            <person name="Birren B."/>
        </authorList>
    </citation>
    <scope>NUCLEOTIDE SEQUENCE [LARGE SCALE GENOMIC DNA]</scope>
    <source>
        <strain evidence="4 5">CBS 7118</strain>
    </source>
</reference>
<dbReference type="PANTHER" id="PTHR12412">
    <property type="entry name" value="CAP BINDING PROTEIN"/>
    <property type="match status" value="1"/>
</dbReference>
<keyword evidence="5" id="KW-1185">Reference proteome</keyword>
<dbReference type="EMBL" id="AWGH01000005">
    <property type="protein sequence ID" value="ODO03465.1"/>
    <property type="molecule type" value="Genomic_DNA"/>
</dbReference>
<dbReference type="SUPFAM" id="SSF48371">
    <property type="entry name" value="ARM repeat"/>
    <property type="match status" value="3"/>
</dbReference>
<dbReference type="PANTHER" id="PTHR12412:SF2">
    <property type="entry name" value="NUCLEAR CAP-BINDING PROTEIN SUBUNIT 1"/>
    <property type="match status" value="1"/>
</dbReference>
<dbReference type="InterPro" id="IPR015172">
    <property type="entry name" value="MIF4G-like_typ-1"/>
</dbReference>
<organism evidence="4 5">
    <name type="scientific">Cryptococcus wingfieldii CBS 7118</name>
    <dbReference type="NCBI Taxonomy" id="1295528"/>
    <lineage>
        <taxon>Eukaryota</taxon>
        <taxon>Fungi</taxon>
        <taxon>Dikarya</taxon>
        <taxon>Basidiomycota</taxon>
        <taxon>Agaricomycotina</taxon>
        <taxon>Tremellomycetes</taxon>
        <taxon>Tremellales</taxon>
        <taxon>Cryptococcaceae</taxon>
        <taxon>Cryptococcus</taxon>
    </lineage>
</organism>
<dbReference type="GO" id="GO:0003729">
    <property type="term" value="F:mRNA binding"/>
    <property type="evidence" value="ECO:0007669"/>
    <property type="project" value="TreeGrafter"/>
</dbReference>
<evidence type="ECO:0000313" key="4">
    <source>
        <dbReference type="EMBL" id="ODO03465.1"/>
    </source>
</evidence>
<sequence>MSFNNGYGQMPGMGFGGNGGNFGGGGFGGGYGGNFGSPGGRGRGRRDNNRGGGRGRGGGGHGGGRPPVPETSDNRLRKMVIKLGDDEDFDPIEDPARLSKVLKRGWQEGTVGVLEGFRVSVTQQPHKHGYYVGLLSALARPSESTHTATTEEDKSIDEDKTPAEPAYGKEILDDLNRAFRGWVEAREWQNVRLCLQFFSLLLPAQLVTPASLYSVYSTLLNVIDEVGGGGDRSERAVRAVGEGIIRSGSALAEGDATQVDALVSRIEGFILGRRNESKPLRSPVAPIVAAGQEQPQYSDVLDNLLAALHAFQASNWASPKIVPSYMREIVLLPGAAPAAYELQDVSMPPELYEEDADNAEAGEGHIGVLNFFADDVSTIFLEARSADSTKIVPSPGSVDGWSLRSLVLDIINLFEVNRKEASHILLDLRKFLPRDTFKPAAQPADAPPPVSTWSLESLIISCLLNAMLLLPKSQHKLVYYGSVIAELCKASPNTVAPPVGRAMRKIYSLLGSEGLDVEIVRRIADWFALHLSNFGFQWMWKEWVADLDLPLTHPKRAFMRRVVELEIRLAYYDRILDTLPEPMTAENAGVIASEAPDPFWAYEKDDHPLHTEATGLLSQMRQKLPSAGIIKYINELPDASSGPTEPLFPATRTMAFETILQLGSRSFSHFLNATERYSDVLRFLTPDFESRRILLNAVKSYWRRSSEMRLVTIDKYLQYGILEGADVVEWIFTDDDAEGEEGAGWTDGDNWEVLAMTLDKQVGRAKAIRRKLRAVEREDESARARRAADKLEQDEDVEADEMAEDARPETSKEARDAQTSLDVQTSRLEKLLNKTFKHFIAALLPWTAADQDEGAAGNVNEGLKGVLTLLDSDEEGLWGVRAKWGWYREFVRKYQSHLLPLAETIDSANFATLTRADDGSAESRAEKMTRGVWEVVRA</sequence>
<dbReference type="GO" id="GO:0005634">
    <property type="term" value="C:nucleus"/>
    <property type="evidence" value="ECO:0007669"/>
    <property type="project" value="TreeGrafter"/>
</dbReference>
<dbReference type="GO" id="GO:0006406">
    <property type="term" value="P:mRNA export from nucleus"/>
    <property type="evidence" value="ECO:0007669"/>
    <property type="project" value="InterPro"/>
</dbReference>
<dbReference type="GO" id="GO:0005846">
    <property type="term" value="C:nuclear cap binding complex"/>
    <property type="evidence" value="ECO:0007669"/>
    <property type="project" value="InterPro"/>
</dbReference>
<dbReference type="Pfam" id="PF09088">
    <property type="entry name" value="MIF4G_like"/>
    <property type="match status" value="1"/>
</dbReference>
<evidence type="ECO:0000313" key="5">
    <source>
        <dbReference type="Proteomes" id="UP000094819"/>
    </source>
</evidence>
<dbReference type="InterPro" id="IPR016024">
    <property type="entry name" value="ARM-type_fold"/>
</dbReference>
<dbReference type="GO" id="GO:0000184">
    <property type="term" value="P:nuclear-transcribed mRNA catabolic process, nonsense-mediated decay"/>
    <property type="evidence" value="ECO:0007669"/>
    <property type="project" value="TreeGrafter"/>
</dbReference>
<feature type="domain" description="MIF4G-like type 2" evidence="3">
    <location>
        <begin position="600"/>
        <end position="897"/>
    </location>
</feature>
<dbReference type="Gene3D" id="1.25.40.180">
    <property type="match status" value="3"/>
</dbReference>
<dbReference type="GeneID" id="30191525"/>
<dbReference type="GO" id="GO:0000339">
    <property type="term" value="F:RNA cap binding"/>
    <property type="evidence" value="ECO:0007669"/>
    <property type="project" value="InterPro"/>
</dbReference>
<feature type="compositionally biased region" description="Acidic residues" evidence="1">
    <location>
        <begin position="792"/>
        <end position="803"/>
    </location>
</feature>
<evidence type="ECO:0000256" key="1">
    <source>
        <dbReference type="SAM" id="MobiDB-lite"/>
    </source>
</evidence>
<feature type="domain" description="MIF4G-like type 1" evidence="2">
    <location>
        <begin position="393"/>
        <end position="581"/>
    </location>
</feature>
<protein>
    <submittedName>
        <fullName evidence="4">Nuclear cap-binding protein subunit 1</fullName>
    </submittedName>
</protein>
<dbReference type="Pfam" id="PF09090">
    <property type="entry name" value="MIF4G_like_2"/>
    <property type="match status" value="1"/>
</dbReference>
<feature type="compositionally biased region" description="Basic and acidic residues" evidence="1">
    <location>
        <begin position="804"/>
        <end position="816"/>
    </location>
</feature>
<name>A0A1E3JRJ3_9TREE</name>
<gene>
    <name evidence="4" type="ORF">L198_02312</name>
</gene>
<evidence type="ECO:0000259" key="3">
    <source>
        <dbReference type="Pfam" id="PF09090"/>
    </source>
</evidence>
<feature type="compositionally biased region" description="Basic and acidic residues" evidence="1">
    <location>
        <begin position="149"/>
        <end position="162"/>
    </location>
</feature>
<evidence type="ECO:0000259" key="2">
    <source>
        <dbReference type="Pfam" id="PF09088"/>
    </source>
</evidence>
<feature type="region of interest" description="Disordered" evidence="1">
    <location>
        <begin position="141"/>
        <end position="163"/>
    </location>
</feature>
<dbReference type="InterPro" id="IPR015174">
    <property type="entry name" value="MIF4G-like_typ-2"/>
</dbReference>
<dbReference type="InterPro" id="IPR027159">
    <property type="entry name" value="CBP80"/>
</dbReference>
<dbReference type="FunFam" id="1.25.40.180:FF:000063">
    <property type="entry name" value="Unplaced genomic scaffold supercont1.20, whole genome shotgun sequence"/>
    <property type="match status" value="1"/>
</dbReference>
<feature type="region of interest" description="Disordered" evidence="1">
    <location>
        <begin position="33"/>
        <end position="74"/>
    </location>
</feature>
<comment type="caution">
    <text evidence="4">The sequence shown here is derived from an EMBL/GenBank/DDBJ whole genome shotgun (WGS) entry which is preliminary data.</text>
</comment>
<feature type="region of interest" description="Disordered" evidence="1">
    <location>
        <begin position="783"/>
        <end position="820"/>
    </location>
</feature>
<dbReference type="AlphaFoldDB" id="A0A1E3JRJ3"/>
<dbReference type="RefSeq" id="XP_019033516.1">
    <property type="nucleotide sequence ID" value="XM_019174464.1"/>
</dbReference>
<accession>A0A1E3JRJ3</accession>
<dbReference type="Proteomes" id="UP000094819">
    <property type="component" value="Unassembled WGS sequence"/>
</dbReference>
<dbReference type="OrthoDB" id="10252707at2759"/>
<proteinExistence type="predicted"/>